<feature type="non-terminal residue" evidence="1">
    <location>
        <position position="1"/>
    </location>
</feature>
<dbReference type="Proteomes" id="UP000324897">
    <property type="component" value="Unassembled WGS sequence"/>
</dbReference>
<dbReference type="PANTHER" id="PTHR34591">
    <property type="entry name" value="OS03G0653100 PROTEIN-RELATED"/>
    <property type="match status" value="1"/>
</dbReference>
<organism evidence="1 2">
    <name type="scientific">Eragrostis curvula</name>
    <name type="common">weeping love grass</name>
    <dbReference type="NCBI Taxonomy" id="38414"/>
    <lineage>
        <taxon>Eukaryota</taxon>
        <taxon>Viridiplantae</taxon>
        <taxon>Streptophyta</taxon>
        <taxon>Embryophyta</taxon>
        <taxon>Tracheophyta</taxon>
        <taxon>Spermatophyta</taxon>
        <taxon>Magnoliopsida</taxon>
        <taxon>Liliopsida</taxon>
        <taxon>Poales</taxon>
        <taxon>Poaceae</taxon>
        <taxon>PACMAD clade</taxon>
        <taxon>Chloridoideae</taxon>
        <taxon>Eragrostideae</taxon>
        <taxon>Eragrostidinae</taxon>
        <taxon>Eragrostis</taxon>
    </lineage>
</organism>
<dbReference type="Gramene" id="TVU07203">
    <property type="protein sequence ID" value="TVU07203"/>
    <property type="gene ID" value="EJB05_47247"/>
</dbReference>
<sequence>MNRILPRSLAACRRFCRAFSATAGSQLPASSKLLPHSVRGIFNNYCDHGRPHFFARPRGRGPNIDGTFSSMPDNEYEQWDTILDHCNGLLLFDNGIFGDTIYVCNPATRRWALLPPSLPSDPSLGYSLAYMAFDPRVSLHYKVFSSATGEWENKVFVRQGSPAGVVADVRSDSWEPVIWGPERRYAECWKGSLYVHCRGAYVMRLSLTEDKYRIIKTPTNVQENKDTAPFLGLSVNGVHYAAFKDHELQIWALDASGEEMRWVFKHHVNLETLCRQILWKYGDETKRPWAIINRDGYKRYDDEVGQDEIYEWNSDDDDVIDIKESNLDSGHGGFKFIGFHPYKEVVFLSKGFDMVAYHLRSKKAQNLGNAFPLGYGGHCASFDESFIYTPCLIDSLPQEDV</sequence>
<gene>
    <name evidence="1" type="ORF">EJB05_47247</name>
</gene>
<dbReference type="OrthoDB" id="627403at2759"/>
<protein>
    <submittedName>
        <fullName evidence="1">Uncharacterized protein</fullName>
    </submittedName>
</protein>
<evidence type="ECO:0000313" key="1">
    <source>
        <dbReference type="EMBL" id="TVU07203.1"/>
    </source>
</evidence>
<dbReference type="PANTHER" id="PTHR34591:SF21">
    <property type="entry name" value="F-BOX DOMAIN CONTAINING PROTEIN, EXPRESSED"/>
    <property type="match status" value="1"/>
</dbReference>
<keyword evidence="2" id="KW-1185">Reference proteome</keyword>
<evidence type="ECO:0000313" key="2">
    <source>
        <dbReference type="Proteomes" id="UP000324897"/>
    </source>
</evidence>
<name>A0A5J9T782_9POAL</name>
<dbReference type="EMBL" id="RWGY01000045">
    <property type="protein sequence ID" value="TVU07203.1"/>
    <property type="molecule type" value="Genomic_DNA"/>
</dbReference>
<accession>A0A5J9T782</accession>
<proteinExistence type="predicted"/>
<comment type="caution">
    <text evidence="1">The sequence shown here is derived from an EMBL/GenBank/DDBJ whole genome shotgun (WGS) entry which is preliminary data.</text>
</comment>
<dbReference type="AlphaFoldDB" id="A0A5J9T782"/>
<reference evidence="1 2" key="1">
    <citation type="journal article" date="2019" name="Sci. Rep.">
        <title>A high-quality genome of Eragrostis curvula grass provides insights into Poaceae evolution and supports new strategies to enhance forage quality.</title>
        <authorList>
            <person name="Carballo J."/>
            <person name="Santos B.A.C.M."/>
            <person name="Zappacosta D."/>
            <person name="Garbus I."/>
            <person name="Selva J.P."/>
            <person name="Gallo C.A."/>
            <person name="Diaz A."/>
            <person name="Albertini E."/>
            <person name="Caccamo M."/>
            <person name="Echenique V."/>
        </authorList>
    </citation>
    <scope>NUCLEOTIDE SEQUENCE [LARGE SCALE GENOMIC DNA]</scope>
    <source>
        <strain evidence="2">cv. Victoria</strain>
        <tissue evidence="1">Leaf</tissue>
    </source>
</reference>